<proteinExistence type="predicted"/>
<gene>
    <name evidence="2" type="ORF">PUND_12485</name>
</gene>
<protein>
    <submittedName>
        <fullName evidence="2">Uncharacterized protein</fullName>
    </submittedName>
</protein>
<reference evidence="2" key="1">
    <citation type="journal article" date="2012" name="J. Bacteriol.">
        <title>Genome sequences of type strains of seven species of the marine bacterium Pseudoalteromonas.</title>
        <authorList>
            <person name="Xie B.B."/>
            <person name="Shu Y.L."/>
            <person name="Qin Q.L."/>
            <person name="Rong J.C."/>
            <person name="Zhang X.Y."/>
            <person name="Chen X.L."/>
            <person name="Shi M."/>
            <person name="He H.L."/>
            <person name="Zhou B.C."/>
            <person name="Zhang Y.Z."/>
        </authorList>
    </citation>
    <scope>NUCLEOTIDE SEQUENCE [LARGE SCALE GENOMIC DNA]</scope>
    <source>
        <strain evidence="2">NCIMB 2128</strain>
    </source>
</reference>
<evidence type="ECO:0000313" key="3">
    <source>
        <dbReference type="Proteomes" id="UP000016534"/>
    </source>
</evidence>
<feature type="transmembrane region" description="Helical" evidence="1">
    <location>
        <begin position="101"/>
        <end position="120"/>
    </location>
</feature>
<keyword evidence="1" id="KW-0812">Transmembrane</keyword>
<dbReference type="EMBL" id="AHCF02000029">
    <property type="protein sequence ID" value="ERG60322.1"/>
    <property type="molecule type" value="Genomic_DNA"/>
</dbReference>
<organism evidence="2 3">
    <name type="scientific">Pseudoalteromonas undina</name>
    <dbReference type="NCBI Taxonomy" id="43660"/>
    <lineage>
        <taxon>Bacteria</taxon>
        <taxon>Pseudomonadati</taxon>
        <taxon>Pseudomonadota</taxon>
        <taxon>Gammaproteobacteria</taxon>
        <taxon>Alteromonadales</taxon>
        <taxon>Pseudoalteromonadaceae</taxon>
        <taxon>Pseudoalteromonas</taxon>
    </lineage>
</organism>
<evidence type="ECO:0000256" key="1">
    <source>
        <dbReference type="SAM" id="Phobius"/>
    </source>
</evidence>
<name>A0ABP2XVW5_9GAMM</name>
<accession>A0ABP2XVW5</accession>
<evidence type="ECO:0000313" key="2">
    <source>
        <dbReference type="EMBL" id="ERG60322.1"/>
    </source>
</evidence>
<sequence>MVFIVGHKDSFCKVKLNNALNLRVLFNWHGLCNNKITKAVIGVVMSSIFLGQVNYSVKSNSLYYRVLSHANKMLCISVLGVLITLLISYPYAGYFSIPVQIFAHISTIVLAAILKVSYVLRCVAQHGLGQEVR</sequence>
<reference evidence="2" key="2">
    <citation type="submission" date="2013-04" db="EMBL/GenBank/DDBJ databases">
        <title>Genome sequence of Pseudoalteromonas undina.</title>
        <authorList>
            <person name="Xie B.-B."/>
            <person name="Rong J.-C."/>
            <person name="Qin Q.-L."/>
            <person name="Shu Y.-L."/>
            <person name="Zhang Y.-Z."/>
        </authorList>
    </citation>
    <scope>NUCLEOTIDE SEQUENCE</scope>
    <source>
        <strain evidence="2">NCIMB 2128</strain>
    </source>
</reference>
<feature type="transmembrane region" description="Helical" evidence="1">
    <location>
        <begin position="69"/>
        <end position="89"/>
    </location>
</feature>
<comment type="caution">
    <text evidence="2">The sequence shown here is derived from an EMBL/GenBank/DDBJ whole genome shotgun (WGS) entry which is preliminary data.</text>
</comment>
<keyword evidence="1" id="KW-1133">Transmembrane helix</keyword>
<keyword evidence="3" id="KW-1185">Reference proteome</keyword>
<dbReference type="Proteomes" id="UP000016534">
    <property type="component" value="Unassembled WGS sequence"/>
</dbReference>
<keyword evidence="1" id="KW-0472">Membrane</keyword>